<accession>A0ABD7A9Z7</accession>
<evidence type="ECO:0000313" key="2">
    <source>
        <dbReference type="Proteomes" id="UP000509784"/>
    </source>
</evidence>
<organism evidence="1 2">
    <name type="scientific">Mannheimia pernigra</name>
    <dbReference type="NCBI Taxonomy" id="111844"/>
    <lineage>
        <taxon>Bacteria</taxon>
        <taxon>Pseudomonadati</taxon>
        <taxon>Pseudomonadota</taxon>
        <taxon>Gammaproteobacteria</taxon>
        <taxon>Pasteurellales</taxon>
        <taxon>Pasteurellaceae</taxon>
        <taxon>Mannheimia</taxon>
    </lineage>
</organism>
<gene>
    <name evidence="1" type="ORF">HV560_05680</name>
</gene>
<name>A0ABD7A9Z7_9PAST</name>
<dbReference type="RefSeq" id="WP_176812359.1">
    <property type="nucleotide sequence ID" value="NZ_CP055305.1"/>
</dbReference>
<sequence>MITKKLIIRKASDISSNNEIADFSSIYFSPSNGVSAISVENDEYTKLSEDRYELLSYLCHKINNQAISIRVMMYLCDQPNTRVIKYKGGWGLLKHHIDINKINDKKEIMFEKKEKLDFFLEGRISIQDYYIIKKILDTIDVVYFSIGGGDNYKIETYDDWINYILDSGGVVLFFLGLGIEPACELVIMKKSEDILQILED</sequence>
<reference evidence="1 2" key="1">
    <citation type="submission" date="2020-06" db="EMBL/GenBank/DDBJ databases">
        <title>Mannheimia pernigra sp. nov. isolated from bovine respiratory tract.</title>
        <authorList>
            <person name="Kuhnert P."/>
            <person name="Akarsu-Egger H."/>
        </authorList>
    </citation>
    <scope>NUCLEOTIDE SEQUENCE [LARGE SCALE GENOMIC DNA]</scope>
    <source>
        <strain evidence="1 2">17CN0883</strain>
    </source>
</reference>
<evidence type="ECO:0000313" key="1">
    <source>
        <dbReference type="EMBL" id="QLB42331.1"/>
    </source>
</evidence>
<dbReference type="Proteomes" id="UP000509784">
    <property type="component" value="Chromosome"/>
</dbReference>
<dbReference type="AlphaFoldDB" id="A0ABD7A9Z7"/>
<proteinExistence type="predicted"/>
<dbReference type="EMBL" id="CP055305">
    <property type="protein sequence ID" value="QLB42331.1"/>
    <property type="molecule type" value="Genomic_DNA"/>
</dbReference>
<dbReference type="KEGG" id="mpeg:HV560_05680"/>
<protein>
    <submittedName>
        <fullName evidence="1">Uncharacterized protein</fullName>
    </submittedName>
</protein>